<dbReference type="PATRIC" id="fig|294.133.peg.3016"/>
<dbReference type="AlphaFoldDB" id="A0A0F4V718"/>
<sequence>MKIEPHQQMSPSIRTVPLEALESLAGRQASRFDAVLGKREVRAGHSTRGDLEKLNESTSISAELFGNNRSLDILDHVLRHIVTRMDTDPHTRQLAEDVIREEVRMRRAVEQQRSQVRE</sequence>
<dbReference type="Proteomes" id="UP000033400">
    <property type="component" value="Unassembled WGS sequence"/>
</dbReference>
<dbReference type="RefSeq" id="WP_046054795.1">
    <property type="nucleotide sequence ID" value="NZ_LACH01000036.1"/>
</dbReference>
<comment type="caution">
    <text evidence="1">The sequence shown here is derived from an EMBL/GenBank/DDBJ whole genome shotgun (WGS) entry which is preliminary data.</text>
</comment>
<accession>A0A0F4V718</accession>
<evidence type="ECO:0000313" key="2">
    <source>
        <dbReference type="Proteomes" id="UP000033400"/>
    </source>
</evidence>
<dbReference type="EMBL" id="LACH01000036">
    <property type="protein sequence ID" value="KJZ64581.1"/>
    <property type="molecule type" value="Genomic_DNA"/>
</dbReference>
<evidence type="ECO:0000313" key="1">
    <source>
        <dbReference type="EMBL" id="KJZ64581.1"/>
    </source>
</evidence>
<reference evidence="1 2" key="1">
    <citation type="submission" date="2015-03" db="EMBL/GenBank/DDBJ databases">
        <title>Comparative genomics of Pseudomonas insights into diversity of traits involved in vanlence and defense.</title>
        <authorList>
            <person name="Qin Y."/>
        </authorList>
    </citation>
    <scope>NUCLEOTIDE SEQUENCE [LARGE SCALE GENOMIC DNA]</scope>
    <source>
        <strain evidence="1 2">H24</strain>
    </source>
</reference>
<protein>
    <submittedName>
        <fullName evidence="1">Uncharacterized protein</fullName>
    </submittedName>
</protein>
<dbReference type="OrthoDB" id="7014538at2"/>
<proteinExistence type="predicted"/>
<organism evidence="1 2">
    <name type="scientific">Pseudomonas fluorescens</name>
    <dbReference type="NCBI Taxonomy" id="294"/>
    <lineage>
        <taxon>Bacteria</taxon>
        <taxon>Pseudomonadati</taxon>
        <taxon>Pseudomonadota</taxon>
        <taxon>Gammaproteobacteria</taxon>
        <taxon>Pseudomonadales</taxon>
        <taxon>Pseudomonadaceae</taxon>
        <taxon>Pseudomonas</taxon>
    </lineage>
</organism>
<name>A0A0F4V718_PSEFL</name>
<gene>
    <name evidence="1" type="ORF">VD17_17045</name>
</gene>